<proteinExistence type="predicted"/>
<dbReference type="EMBL" id="QRZM01000022">
    <property type="protein sequence ID" value="RGV69982.1"/>
    <property type="molecule type" value="Genomic_DNA"/>
</dbReference>
<reference evidence="1 2" key="1">
    <citation type="submission" date="2018-08" db="EMBL/GenBank/DDBJ databases">
        <title>A genome reference for cultivated species of the human gut microbiota.</title>
        <authorList>
            <person name="Zou Y."/>
            <person name="Xue W."/>
            <person name="Luo G."/>
        </authorList>
    </citation>
    <scope>NUCLEOTIDE SEQUENCE [LARGE SCALE GENOMIC DNA]</scope>
    <source>
        <strain evidence="1 2">AF14-18</strain>
    </source>
</reference>
<evidence type="ECO:0000313" key="2">
    <source>
        <dbReference type="Proteomes" id="UP000284543"/>
    </source>
</evidence>
<name>A0A412YUA8_9FIRM</name>
<accession>A0A412YUA8</accession>
<dbReference type="AlphaFoldDB" id="A0A412YUA8"/>
<gene>
    <name evidence="1" type="ORF">DWW02_27790</name>
</gene>
<dbReference type="Proteomes" id="UP000284543">
    <property type="component" value="Unassembled WGS sequence"/>
</dbReference>
<sequence length="69" mass="7764">MNKNEYSICDECGSEFLKSSSKMMALCPECAHVLYGYPNCAHDFKNGRCIYCHWDGSQSEYIKGLKGNG</sequence>
<organism evidence="1 2">
    <name type="scientific">Enterocloster bolteae</name>
    <dbReference type="NCBI Taxonomy" id="208479"/>
    <lineage>
        <taxon>Bacteria</taxon>
        <taxon>Bacillati</taxon>
        <taxon>Bacillota</taxon>
        <taxon>Clostridia</taxon>
        <taxon>Lachnospirales</taxon>
        <taxon>Lachnospiraceae</taxon>
        <taxon>Enterocloster</taxon>
    </lineage>
</organism>
<evidence type="ECO:0000313" key="1">
    <source>
        <dbReference type="EMBL" id="RGV69982.1"/>
    </source>
</evidence>
<comment type="caution">
    <text evidence="1">The sequence shown here is derived from an EMBL/GenBank/DDBJ whole genome shotgun (WGS) entry which is preliminary data.</text>
</comment>
<protein>
    <submittedName>
        <fullName evidence="1">Uncharacterized protein</fullName>
    </submittedName>
</protein>